<evidence type="ECO:0000313" key="1">
    <source>
        <dbReference type="EMBL" id="OON20476.1"/>
    </source>
</evidence>
<protein>
    <submittedName>
        <fullName evidence="1">Uncharacterized protein</fullName>
    </submittedName>
</protein>
<accession>A0A1S8X1B8</accession>
<proteinExistence type="predicted"/>
<evidence type="ECO:0000313" key="2">
    <source>
        <dbReference type="Proteomes" id="UP000243686"/>
    </source>
</evidence>
<organism evidence="1 2">
    <name type="scientific">Opisthorchis viverrini</name>
    <name type="common">Southeast Asian liver fluke</name>
    <dbReference type="NCBI Taxonomy" id="6198"/>
    <lineage>
        <taxon>Eukaryota</taxon>
        <taxon>Metazoa</taxon>
        <taxon>Spiralia</taxon>
        <taxon>Lophotrochozoa</taxon>
        <taxon>Platyhelminthes</taxon>
        <taxon>Trematoda</taxon>
        <taxon>Digenea</taxon>
        <taxon>Opisthorchiida</taxon>
        <taxon>Opisthorchiata</taxon>
        <taxon>Opisthorchiidae</taxon>
        <taxon>Opisthorchis</taxon>
    </lineage>
</organism>
<dbReference type="EMBL" id="KV892614">
    <property type="protein sequence ID" value="OON20476.1"/>
    <property type="molecule type" value="Genomic_DNA"/>
</dbReference>
<gene>
    <name evidence="1" type="ORF">X801_03639</name>
</gene>
<reference evidence="1 2" key="1">
    <citation type="submission" date="2015-03" db="EMBL/GenBank/DDBJ databases">
        <title>Draft genome of the nematode, Opisthorchis viverrini.</title>
        <authorList>
            <person name="Mitreva M."/>
        </authorList>
    </citation>
    <scope>NUCLEOTIDE SEQUENCE [LARGE SCALE GENOMIC DNA]</scope>
    <source>
        <strain evidence="1">Khon Kaen</strain>
    </source>
</reference>
<dbReference type="AlphaFoldDB" id="A0A1S8X1B8"/>
<sequence>MEIRPSSVGFLMEDSALEYNETVLIHQAWTLEDRLLRSIANFSSSF</sequence>
<keyword evidence="2" id="KW-1185">Reference proteome</keyword>
<dbReference type="Proteomes" id="UP000243686">
    <property type="component" value="Unassembled WGS sequence"/>
</dbReference>
<name>A0A1S8X1B8_OPIVI</name>